<proteinExistence type="predicted"/>
<keyword evidence="1" id="KW-0472">Membrane</keyword>
<keyword evidence="3" id="KW-1185">Reference proteome</keyword>
<keyword evidence="1" id="KW-1133">Transmembrane helix</keyword>
<dbReference type="AlphaFoldDB" id="A0ABD5ZX78"/>
<feature type="transmembrane region" description="Helical" evidence="1">
    <location>
        <begin position="6"/>
        <end position="27"/>
    </location>
</feature>
<name>A0ABD5ZX78_9EURY</name>
<organism evidence="2 3">
    <name type="scientific">Haloplanus litoreus</name>
    <dbReference type="NCBI Taxonomy" id="767515"/>
    <lineage>
        <taxon>Archaea</taxon>
        <taxon>Methanobacteriati</taxon>
        <taxon>Methanobacteriota</taxon>
        <taxon>Stenosarchaea group</taxon>
        <taxon>Halobacteria</taxon>
        <taxon>Halobacteriales</taxon>
        <taxon>Haloferacaceae</taxon>
        <taxon>Haloplanus</taxon>
    </lineage>
</organism>
<comment type="caution">
    <text evidence="2">The sequence shown here is derived from an EMBL/GenBank/DDBJ whole genome shotgun (WGS) entry which is preliminary data.</text>
</comment>
<dbReference type="EMBL" id="JBHTAT010000001">
    <property type="protein sequence ID" value="MFC7255124.1"/>
    <property type="molecule type" value="Genomic_DNA"/>
</dbReference>
<sequence>MPVPFVGALVAFVVALLIGGLAIYVSARIVTDVDDYGRAVVTALLGAVGWAVVSWIPLIGPVIALVVWVAVLKWRYPGGWGTAAVMGVAAWLSALLILFVVNAVLGVGIGAFGVPGA</sequence>
<evidence type="ECO:0000313" key="2">
    <source>
        <dbReference type="EMBL" id="MFC7255124.1"/>
    </source>
</evidence>
<dbReference type="RefSeq" id="WP_379703332.1">
    <property type="nucleotide sequence ID" value="NZ_JBHTAT010000001.1"/>
</dbReference>
<accession>A0ABD5ZX78</accession>
<gene>
    <name evidence="2" type="ORF">ACFQKE_07420</name>
</gene>
<evidence type="ECO:0000256" key="1">
    <source>
        <dbReference type="SAM" id="Phobius"/>
    </source>
</evidence>
<protein>
    <submittedName>
        <fullName evidence="2">Uncharacterized protein</fullName>
    </submittedName>
</protein>
<dbReference type="GeneID" id="96953467"/>
<feature type="transmembrane region" description="Helical" evidence="1">
    <location>
        <begin position="91"/>
        <end position="114"/>
    </location>
</feature>
<reference evidence="2 3" key="1">
    <citation type="journal article" date="2019" name="Int. J. Syst. Evol. Microbiol.">
        <title>The Global Catalogue of Microorganisms (GCM) 10K type strain sequencing project: providing services to taxonomists for standard genome sequencing and annotation.</title>
        <authorList>
            <consortium name="The Broad Institute Genomics Platform"/>
            <consortium name="The Broad Institute Genome Sequencing Center for Infectious Disease"/>
            <person name="Wu L."/>
            <person name="Ma J."/>
        </authorList>
    </citation>
    <scope>NUCLEOTIDE SEQUENCE [LARGE SCALE GENOMIC DNA]</scope>
    <source>
        <strain evidence="2 3">GX21</strain>
    </source>
</reference>
<feature type="transmembrane region" description="Helical" evidence="1">
    <location>
        <begin position="39"/>
        <end position="71"/>
    </location>
</feature>
<dbReference type="Proteomes" id="UP001596434">
    <property type="component" value="Unassembled WGS sequence"/>
</dbReference>
<evidence type="ECO:0000313" key="3">
    <source>
        <dbReference type="Proteomes" id="UP001596434"/>
    </source>
</evidence>
<keyword evidence="1" id="KW-0812">Transmembrane</keyword>